<protein>
    <submittedName>
        <fullName evidence="2">Uncharacterized protein</fullName>
    </submittedName>
</protein>
<keyword evidence="3" id="KW-1185">Reference proteome</keyword>
<evidence type="ECO:0000256" key="1">
    <source>
        <dbReference type="SAM" id="SignalP"/>
    </source>
</evidence>
<dbReference type="OrthoDB" id="3434269at2759"/>
<keyword evidence="1" id="KW-0732">Signal</keyword>
<feature type="chain" id="PRO_5035471942" evidence="1">
    <location>
        <begin position="22"/>
        <end position="265"/>
    </location>
</feature>
<sequence length="265" mass="29291">MKLFNTLVALPLLTLGLPALASTVEEALDHLYAYVLHDFDGQVFGPGKGHVGAGCIGSTRSSKRCTINEFVNFVQTGTASENPSYYNLPPDYIITADVAVYVTEALAAKVGTWTKQYGRIVPGVKSDRGLRSAMTDTVKLTIARAKSTGVAYEQRVDDLNLIMGFIVMHFRAKISTDVLEYLKDKVRSVTWRTRVGTGLLDGQTWVEIQWDRMLELYPTLADPNSALSKEVRDVIKTFYEEDEEERTAATLSLRASANVKAGCLR</sequence>
<name>A0A8K0TBE1_9PEZI</name>
<evidence type="ECO:0000313" key="3">
    <source>
        <dbReference type="Proteomes" id="UP000813385"/>
    </source>
</evidence>
<dbReference type="AlphaFoldDB" id="A0A8K0TBE1"/>
<proteinExistence type="predicted"/>
<accession>A0A8K0TBE1</accession>
<gene>
    <name evidence="2" type="ORF">B0T11DRAFT_358293</name>
</gene>
<feature type="signal peptide" evidence="1">
    <location>
        <begin position="1"/>
        <end position="21"/>
    </location>
</feature>
<reference evidence="2" key="1">
    <citation type="journal article" date="2021" name="Nat. Commun.">
        <title>Genetic determinants of endophytism in the Arabidopsis root mycobiome.</title>
        <authorList>
            <person name="Mesny F."/>
            <person name="Miyauchi S."/>
            <person name="Thiergart T."/>
            <person name="Pickel B."/>
            <person name="Atanasova L."/>
            <person name="Karlsson M."/>
            <person name="Huettel B."/>
            <person name="Barry K.W."/>
            <person name="Haridas S."/>
            <person name="Chen C."/>
            <person name="Bauer D."/>
            <person name="Andreopoulos W."/>
            <person name="Pangilinan J."/>
            <person name="LaButti K."/>
            <person name="Riley R."/>
            <person name="Lipzen A."/>
            <person name="Clum A."/>
            <person name="Drula E."/>
            <person name="Henrissat B."/>
            <person name="Kohler A."/>
            <person name="Grigoriev I.V."/>
            <person name="Martin F.M."/>
            <person name="Hacquard S."/>
        </authorList>
    </citation>
    <scope>NUCLEOTIDE SEQUENCE</scope>
    <source>
        <strain evidence="2">MPI-CAGE-AT-0016</strain>
    </source>
</reference>
<organism evidence="2 3">
    <name type="scientific">Plectosphaerella cucumerina</name>
    <dbReference type="NCBI Taxonomy" id="40658"/>
    <lineage>
        <taxon>Eukaryota</taxon>
        <taxon>Fungi</taxon>
        <taxon>Dikarya</taxon>
        <taxon>Ascomycota</taxon>
        <taxon>Pezizomycotina</taxon>
        <taxon>Sordariomycetes</taxon>
        <taxon>Hypocreomycetidae</taxon>
        <taxon>Glomerellales</taxon>
        <taxon>Plectosphaerellaceae</taxon>
        <taxon>Plectosphaerella</taxon>
    </lineage>
</organism>
<dbReference type="EMBL" id="JAGPXD010000006">
    <property type="protein sequence ID" value="KAH7349394.1"/>
    <property type="molecule type" value="Genomic_DNA"/>
</dbReference>
<evidence type="ECO:0000313" key="2">
    <source>
        <dbReference type="EMBL" id="KAH7349394.1"/>
    </source>
</evidence>
<dbReference type="Proteomes" id="UP000813385">
    <property type="component" value="Unassembled WGS sequence"/>
</dbReference>
<comment type="caution">
    <text evidence="2">The sequence shown here is derived from an EMBL/GenBank/DDBJ whole genome shotgun (WGS) entry which is preliminary data.</text>
</comment>